<dbReference type="GO" id="GO:0005829">
    <property type="term" value="C:cytosol"/>
    <property type="evidence" value="ECO:0007669"/>
    <property type="project" value="TreeGrafter"/>
</dbReference>
<feature type="domain" description="AMP-dependent synthetase/ligase" evidence="7">
    <location>
        <begin position="104"/>
        <end position="500"/>
    </location>
</feature>
<comment type="similarity">
    <text evidence="1 5">Belongs to the ATP-dependent AMP-binding enzyme family.</text>
</comment>
<proteinExistence type="inferred from homology"/>
<dbReference type="PANTHER" id="PTHR24095:SF14">
    <property type="entry name" value="ACETYL-COENZYME A SYNTHETASE 1"/>
    <property type="match status" value="1"/>
</dbReference>
<comment type="catalytic activity">
    <reaction evidence="5">
        <text>acetate + ATP + CoA = acetyl-CoA + AMP + diphosphate</text>
        <dbReference type="Rhea" id="RHEA:23176"/>
        <dbReference type="ChEBI" id="CHEBI:30089"/>
        <dbReference type="ChEBI" id="CHEBI:30616"/>
        <dbReference type="ChEBI" id="CHEBI:33019"/>
        <dbReference type="ChEBI" id="CHEBI:57287"/>
        <dbReference type="ChEBI" id="CHEBI:57288"/>
        <dbReference type="ChEBI" id="CHEBI:456215"/>
        <dbReference type="EC" id="6.2.1.1"/>
    </reaction>
</comment>
<evidence type="ECO:0000256" key="5">
    <source>
        <dbReference type="RuleBase" id="RU361147"/>
    </source>
</evidence>
<evidence type="ECO:0000256" key="3">
    <source>
        <dbReference type="ARBA" id="ARBA00022741"/>
    </source>
</evidence>
<feature type="domain" description="AMP-binding enzyme C-terminal" evidence="8">
    <location>
        <begin position="558"/>
        <end position="639"/>
    </location>
</feature>
<keyword evidence="3 5" id="KW-0547">Nucleotide-binding</keyword>
<evidence type="ECO:0000256" key="1">
    <source>
        <dbReference type="ARBA" id="ARBA00006432"/>
    </source>
</evidence>
<dbReference type="Gene3D" id="3.40.50.12780">
    <property type="entry name" value="N-terminal domain of ligase-like"/>
    <property type="match status" value="1"/>
</dbReference>
<dbReference type="AlphaFoldDB" id="A0A4P9Y2N9"/>
<dbReference type="FunFam" id="3.40.50.12780:FF:000001">
    <property type="entry name" value="Acetyl-coenzyme A synthetase"/>
    <property type="match status" value="1"/>
</dbReference>
<dbReference type="Pfam" id="PF16177">
    <property type="entry name" value="ACAS_N"/>
    <property type="match status" value="1"/>
</dbReference>
<dbReference type="GO" id="GO:0005524">
    <property type="term" value="F:ATP binding"/>
    <property type="evidence" value="ECO:0007669"/>
    <property type="project" value="UniProtKB-UniRule"/>
</dbReference>
<evidence type="ECO:0000259" key="8">
    <source>
        <dbReference type="Pfam" id="PF13193"/>
    </source>
</evidence>
<dbReference type="Proteomes" id="UP000267251">
    <property type="component" value="Unassembled WGS sequence"/>
</dbReference>
<dbReference type="Pfam" id="PF13193">
    <property type="entry name" value="AMP-binding_C"/>
    <property type="match status" value="1"/>
</dbReference>
<keyword evidence="2 5" id="KW-0436">Ligase</keyword>
<evidence type="ECO:0000256" key="4">
    <source>
        <dbReference type="ARBA" id="ARBA00022840"/>
    </source>
</evidence>
<evidence type="ECO:0000313" key="11">
    <source>
        <dbReference type="Proteomes" id="UP000267251"/>
    </source>
</evidence>
<evidence type="ECO:0000313" key="10">
    <source>
        <dbReference type="EMBL" id="RKP13117.1"/>
    </source>
</evidence>
<feature type="domain" description="Acetyl-coenzyme A synthetase N-terminal" evidence="9">
    <location>
        <begin position="46"/>
        <end position="102"/>
    </location>
</feature>
<gene>
    <name evidence="10" type="ORF">BJ684DRAFT_10503</name>
</gene>
<dbReference type="GO" id="GO:0019427">
    <property type="term" value="P:acetyl-CoA biosynthetic process from acetate"/>
    <property type="evidence" value="ECO:0007669"/>
    <property type="project" value="InterPro"/>
</dbReference>
<dbReference type="InterPro" id="IPR025110">
    <property type="entry name" value="AMP-bd_C"/>
</dbReference>
<keyword evidence="4 5" id="KW-0067">ATP-binding</keyword>
<feature type="region of interest" description="Disordered" evidence="6">
    <location>
        <begin position="1"/>
        <end position="38"/>
    </location>
</feature>
<dbReference type="InterPro" id="IPR000873">
    <property type="entry name" value="AMP-dep_synth/lig_dom"/>
</dbReference>
<dbReference type="GO" id="GO:0003987">
    <property type="term" value="F:acetate-CoA ligase activity"/>
    <property type="evidence" value="ECO:0007669"/>
    <property type="project" value="UniProtKB-UniRule"/>
</dbReference>
<dbReference type="NCBIfam" id="NF001208">
    <property type="entry name" value="PRK00174.1"/>
    <property type="match status" value="1"/>
</dbReference>
<dbReference type="PROSITE" id="PS00455">
    <property type="entry name" value="AMP_BINDING"/>
    <property type="match status" value="1"/>
</dbReference>
<organism evidence="10 11">
    <name type="scientific">Piptocephalis cylindrospora</name>
    <dbReference type="NCBI Taxonomy" id="1907219"/>
    <lineage>
        <taxon>Eukaryota</taxon>
        <taxon>Fungi</taxon>
        <taxon>Fungi incertae sedis</taxon>
        <taxon>Zoopagomycota</taxon>
        <taxon>Zoopagomycotina</taxon>
        <taxon>Zoopagomycetes</taxon>
        <taxon>Zoopagales</taxon>
        <taxon>Piptocephalidaceae</taxon>
        <taxon>Piptocephalis</taxon>
    </lineage>
</organism>
<dbReference type="EC" id="6.2.1.1" evidence="5"/>
<dbReference type="Pfam" id="PF00501">
    <property type="entry name" value="AMP-binding"/>
    <property type="match status" value="1"/>
</dbReference>
<keyword evidence="11" id="KW-1185">Reference proteome</keyword>
<evidence type="ECO:0000259" key="7">
    <source>
        <dbReference type="Pfam" id="PF00501"/>
    </source>
</evidence>
<accession>A0A4P9Y2N9</accession>
<name>A0A4P9Y2N9_9FUNG</name>
<evidence type="ECO:0000259" key="9">
    <source>
        <dbReference type="Pfam" id="PF16177"/>
    </source>
</evidence>
<evidence type="ECO:0000256" key="2">
    <source>
        <dbReference type="ARBA" id="ARBA00022598"/>
    </source>
</evidence>
<dbReference type="NCBIfam" id="TIGR02188">
    <property type="entry name" value="Ac_CoA_lig_AcsA"/>
    <property type="match status" value="1"/>
</dbReference>
<dbReference type="CDD" id="cd05966">
    <property type="entry name" value="ACS"/>
    <property type="match status" value="1"/>
</dbReference>
<evidence type="ECO:0000256" key="6">
    <source>
        <dbReference type="SAM" id="MobiDB-lite"/>
    </source>
</evidence>
<dbReference type="Gene3D" id="3.30.300.30">
    <property type="match status" value="1"/>
</dbReference>
<protein>
    <recommendedName>
        <fullName evidence="5">Acetyl-coenzyme A synthetase</fullName>
        <ecNumber evidence="5">6.2.1.1</ecNumber>
    </recommendedName>
</protein>
<dbReference type="PANTHER" id="PTHR24095">
    <property type="entry name" value="ACETYL-COENZYME A SYNTHETASE"/>
    <property type="match status" value="1"/>
</dbReference>
<dbReference type="SUPFAM" id="SSF56801">
    <property type="entry name" value="Acetyl-CoA synthetase-like"/>
    <property type="match status" value="1"/>
</dbReference>
<reference evidence="11" key="1">
    <citation type="journal article" date="2018" name="Nat. Microbiol.">
        <title>Leveraging single-cell genomics to expand the fungal tree of life.</title>
        <authorList>
            <person name="Ahrendt S.R."/>
            <person name="Quandt C.A."/>
            <person name="Ciobanu D."/>
            <person name="Clum A."/>
            <person name="Salamov A."/>
            <person name="Andreopoulos B."/>
            <person name="Cheng J.F."/>
            <person name="Woyke T."/>
            <person name="Pelin A."/>
            <person name="Henrissat B."/>
            <person name="Reynolds N.K."/>
            <person name="Benny G.L."/>
            <person name="Smith M.E."/>
            <person name="James T.Y."/>
            <person name="Grigoriev I.V."/>
        </authorList>
    </citation>
    <scope>NUCLEOTIDE SEQUENCE [LARGE SCALE GENOMIC DNA]</scope>
</reference>
<feature type="compositionally biased region" description="Basic and acidic residues" evidence="6">
    <location>
        <begin position="1"/>
        <end position="10"/>
    </location>
</feature>
<sequence length="683" mass="75042">MVLTSSKEDPSFPVPSRLLGADAEVKDDNPKGYPRPTPHITSTDEYLTLWKESITQPDVFWSRMAKDLLSWSKPFTQTLAGTLDEGNVRWFADGELNACYNCVDRHALEDPSRVALIYEPDEPNATQRITYGELLADVCRLANVLTIDYGLRRGDTVAIYLPMIPAAVIAMLACARIGCPHTVIFAGFSAGSVADRIHDARSRVLITSNEGRRAGKVIPLKAIADTALESCPTVEHVLVYERSPVPDPLPAGVMTAGRDEFWSTALPRHRPYCPPVPMSAEDPLFLLYTSGSTGLPKGVLHTTGGYLLGAASTVKYVFDVHPGDRFGCTADVGWITGHTYIVYGPLSLGIATTLLESVPTYPTPARYWQLVEEAKLTHFYTAPTAIRSLIRLGEHWPFNSDLSSLRVLGSVGEPINPEAWYWYNDKVGREQCAIVDTYWQTETGSIIISPLPGVTHTKPGSATLPLWGIDVAVLDPQTGAELQGRDVTGVLAIRQPWPSMARSVWKDHARYLSTYLKPYPSYYFTGDGVSRDRDGYYWIRGRVDDVINVSGHRLSTSEIEAALNQHDHVAESAAVGTSDPVTGQCIFAFVTLKDDDVTEQPMAIEVKDLALKVRTMIGPFATPKCILIVQELPKTRSGKIVRRVLRKIVDGEADSLGDLSTVANPEIVPELIKVVGVSDPRKK</sequence>
<dbReference type="EMBL" id="KZ988104">
    <property type="protein sequence ID" value="RKP13117.1"/>
    <property type="molecule type" value="Genomic_DNA"/>
</dbReference>
<dbReference type="InterPro" id="IPR045851">
    <property type="entry name" value="AMP-bd_C_sf"/>
</dbReference>
<dbReference type="InterPro" id="IPR042099">
    <property type="entry name" value="ANL_N_sf"/>
</dbReference>
<dbReference type="InterPro" id="IPR011904">
    <property type="entry name" value="Ac_CoA_lig"/>
</dbReference>
<dbReference type="GO" id="GO:0016208">
    <property type="term" value="F:AMP binding"/>
    <property type="evidence" value="ECO:0007669"/>
    <property type="project" value="InterPro"/>
</dbReference>
<dbReference type="InterPro" id="IPR020845">
    <property type="entry name" value="AMP-binding_CS"/>
</dbReference>
<dbReference type="InterPro" id="IPR032387">
    <property type="entry name" value="ACAS_N"/>
</dbReference>
<dbReference type="OrthoDB" id="1706066at2759"/>